<organism evidence="2">
    <name type="scientific">Anguilla anguilla</name>
    <name type="common">European freshwater eel</name>
    <name type="synonym">Muraena anguilla</name>
    <dbReference type="NCBI Taxonomy" id="7936"/>
    <lineage>
        <taxon>Eukaryota</taxon>
        <taxon>Metazoa</taxon>
        <taxon>Chordata</taxon>
        <taxon>Craniata</taxon>
        <taxon>Vertebrata</taxon>
        <taxon>Euteleostomi</taxon>
        <taxon>Actinopterygii</taxon>
        <taxon>Neopterygii</taxon>
        <taxon>Teleostei</taxon>
        <taxon>Anguilliformes</taxon>
        <taxon>Anguillidae</taxon>
        <taxon>Anguilla</taxon>
    </lineage>
</organism>
<feature type="region of interest" description="Disordered" evidence="1">
    <location>
        <begin position="1"/>
        <end position="40"/>
    </location>
</feature>
<proteinExistence type="predicted"/>
<name>A0A0E9V792_ANGAN</name>
<evidence type="ECO:0000313" key="2">
    <source>
        <dbReference type="EMBL" id="JAH73984.1"/>
    </source>
</evidence>
<reference evidence="2" key="1">
    <citation type="submission" date="2014-11" db="EMBL/GenBank/DDBJ databases">
        <authorList>
            <person name="Amaro Gonzalez C."/>
        </authorList>
    </citation>
    <scope>NUCLEOTIDE SEQUENCE</scope>
</reference>
<feature type="compositionally biased region" description="Polar residues" evidence="1">
    <location>
        <begin position="1"/>
        <end position="10"/>
    </location>
</feature>
<evidence type="ECO:0000256" key="1">
    <source>
        <dbReference type="SAM" id="MobiDB-lite"/>
    </source>
</evidence>
<sequence>MKSTTRNATNCKHAADLTDKWQTSSWPQDHPGQKPWTPWS</sequence>
<accession>A0A0E9V792</accession>
<protein>
    <submittedName>
        <fullName evidence="2">Uncharacterized protein</fullName>
    </submittedName>
</protein>
<reference evidence="2" key="2">
    <citation type="journal article" date="2015" name="Fish Shellfish Immunol.">
        <title>Early steps in the European eel (Anguilla anguilla)-Vibrio vulnificus interaction in the gills: Role of the RtxA13 toxin.</title>
        <authorList>
            <person name="Callol A."/>
            <person name="Pajuelo D."/>
            <person name="Ebbesson L."/>
            <person name="Teles M."/>
            <person name="MacKenzie S."/>
            <person name="Amaro C."/>
        </authorList>
    </citation>
    <scope>NUCLEOTIDE SEQUENCE</scope>
</reference>
<dbReference type="AlphaFoldDB" id="A0A0E9V792"/>
<dbReference type="EMBL" id="GBXM01034593">
    <property type="protein sequence ID" value="JAH73984.1"/>
    <property type="molecule type" value="Transcribed_RNA"/>
</dbReference>